<dbReference type="Proteomes" id="UP000015105">
    <property type="component" value="Unassembled WGS sequence"/>
</dbReference>
<reference evidence="3" key="2">
    <citation type="journal article" date="2017" name="Nat. Plants">
        <title>The Aegilops tauschii genome reveals multiple impacts of transposons.</title>
        <authorList>
            <person name="Zhao G."/>
            <person name="Zou C."/>
            <person name="Li K."/>
            <person name="Wang K."/>
            <person name="Li T."/>
            <person name="Gao L."/>
            <person name="Zhang X."/>
            <person name="Wang H."/>
            <person name="Yang Z."/>
            <person name="Liu X."/>
            <person name="Jiang W."/>
            <person name="Mao L."/>
            <person name="Kong X."/>
            <person name="Jiao Y."/>
            <person name="Jia J."/>
        </authorList>
    </citation>
    <scope>NUCLEOTIDE SEQUENCE [LARGE SCALE GENOMIC DNA]</scope>
    <source>
        <strain evidence="3">cv. AL8/78</strain>
    </source>
</reference>
<proteinExistence type="predicted"/>
<dbReference type="AlphaFoldDB" id="A0A452XBY9"/>
<evidence type="ECO:0000256" key="1">
    <source>
        <dbReference type="SAM" id="MobiDB-lite"/>
    </source>
</evidence>
<keyword evidence="3" id="KW-1185">Reference proteome</keyword>
<evidence type="ECO:0000313" key="2">
    <source>
        <dbReference type="EnsemblPlants" id="AET0Gv20017400.4"/>
    </source>
</evidence>
<dbReference type="EnsemblPlants" id="AET0Gv20017400.4">
    <property type="protein sequence ID" value="AET0Gv20017400.4"/>
    <property type="gene ID" value="AET0Gv20017400"/>
</dbReference>
<protein>
    <submittedName>
        <fullName evidence="2">Uncharacterized protein</fullName>
    </submittedName>
</protein>
<reference evidence="2" key="3">
    <citation type="submission" date="2019-03" db="UniProtKB">
        <authorList>
            <consortium name="EnsemblPlants"/>
        </authorList>
    </citation>
    <scope>IDENTIFICATION</scope>
</reference>
<evidence type="ECO:0000313" key="3">
    <source>
        <dbReference type="Proteomes" id="UP000015105"/>
    </source>
</evidence>
<accession>A0A452XBY9</accession>
<organism evidence="2 3">
    <name type="scientific">Aegilops tauschii subsp. strangulata</name>
    <name type="common">Goatgrass</name>
    <dbReference type="NCBI Taxonomy" id="200361"/>
    <lineage>
        <taxon>Eukaryota</taxon>
        <taxon>Viridiplantae</taxon>
        <taxon>Streptophyta</taxon>
        <taxon>Embryophyta</taxon>
        <taxon>Tracheophyta</taxon>
        <taxon>Spermatophyta</taxon>
        <taxon>Magnoliopsida</taxon>
        <taxon>Liliopsida</taxon>
        <taxon>Poales</taxon>
        <taxon>Poaceae</taxon>
        <taxon>BOP clade</taxon>
        <taxon>Pooideae</taxon>
        <taxon>Triticodae</taxon>
        <taxon>Triticeae</taxon>
        <taxon>Triticinae</taxon>
        <taxon>Aegilops</taxon>
    </lineage>
</organism>
<feature type="region of interest" description="Disordered" evidence="1">
    <location>
        <begin position="1"/>
        <end position="22"/>
    </location>
</feature>
<feature type="compositionally biased region" description="Low complexity" evidence="1">
    <location>
        <begin position="7"/>
        <end position="21"/>
    </location>
</feature>
<name>A0A452XBY9_AEGTS</name>
<reference evidence="3" key="1">
    <citation type="journal article" date="2014" name="Science">
        <title>Ancient hybridizations among the ancestral genomes of bread wheat.</title>
        <authorList>
            <consortium name="International Wheat Genome Sequencing Consortium,"/>
            <person name="Marcussen T."/>
            <person name="Sandve S.R."/>
            <person name="Heier L."/>
            <person name="Spannagl M."/>
            <person name="Pfeifer M."/>
            <person name="Jakobsen K.S."/>
            <person name="Wulff B.B."/>
            <person name="Steuernagel B."/>
            <person name="Mayer K.F."/>
            <person name="Olsen O.A."/>
        </authorList>
    </citation>
    <scope>NUCLEOTIDE SEQUENCE [LARGE SCALE GENOMIC DNA]</scope>
    <source>
        <strain evidence="3">cv. AL8/78</strain>
    </source>
</reference>
<sequence length="105" mass="11625">PSRRWRSPTATEPEPQPAASARRAELNLTAGGRRCSARCPRGWIYPVSLFLSFFLFLKAACRRGAILRSSSVQTYVEIFVRFAASSNLDKDNSSTCISSTTLPKL</sequence>
<dbReference type="Gramene" id="AET0Gv20017400.4">
    <property type="protein sequence ID" value="AET0Gv20017400.4"/>
    <property type="gene ID" value="AET0Gv20017400"/>
</dbReference>